<keyword evidence="8" id="KW-1185">Reference proteome</keyword>
<dbReference type="Proteomes" id="UP001329825">
    <property type="component" value="Chromosome 10"/>
</dbReference>
<evidence type="ECO:0000256" key="4">
    <source>
        <dbReference type="ARBA" id="ARBA00023002"/>
    </source>
</evidence>
<evidence type="ECO:0000259" key="6">
    <source>
        <dbReference type="Pfam" id="PF07976"/>
    </source>
</evidence>
<dbReference type="InterPro" id="IPR038220">
    <property type="entry name" value="PHOX_C_sf"/>
</dbReference>
<evidence type="ECO:0000313" key="8">
    <source>
        <dbReference type="Proteomes" id="UP001329825"/>
    </source>
</evidence>
<evidence type="ECO:0000256" key="3">
    <source>
        <dbReference type="ARBA" id="ARBA00022827"/>
    </source>
</evidence>
<reference evidence="7 8" key="1">
    <citation type="submission" date="2024-01" db="EMBL/GenBank/DDBJ databases">
        <title>Comparative genomics of Cryptococcus and Kwoniella reveals pathogenesis evolution and contrasting modes of karyotype evolution via chromosome fusion or intercentromeric recombination.</title>
        <authorList>
            <person name="Coelho M.A."/>
            <person name="David-Palma M."/>
            <person name="Shea T."/>
            <person name="Bowers K."/>
            <person name="McGinley-Smith S."/>
            <person name="Mohammad A.W."/>
            <person name="Gnirke A."/>
            <person name="Yurkov A.M."/>
            <person name="Nowrousian M."/>
            <person name="Sun S."/>
            <person name="Cuomo C.A."/>
            <person name="Heitman J."/>
        </authorList>
    </citation>
    <scope>NUCLEOTIDE SEQUENCE [LARGE SCALE GENOMIC DNA]</scope>
    <source>
        <strain evidence="7">CBS 11374</strain>
    </source>
</reference>
<dbReference type="Pfam" id="PF01494">
    <property type="entry name" value="FAD_binding_3"/>
    <property type="match status" value="1"/>
</dbReference>
<dbReference type="Gene3D" id="3.40.30.20">
    <property type="match status" value="1"/>
</dbReference>
<dbReference type="SUPFAM" id="SSF52833">
    <property type="entry name" value="Thioredoxin-like"/>
    <property type="match status" value="1"/>
</dbReference>
<dbReference type="InterPro" id="IPR036249">
    <property type="entry name" value="Thioredoxin-like_sf"/>
</dbReference>
<dbReference type="Gene3D" id="3.30.9.10">
    <property type="entry name" value="D-Amino Acid Oxidase, subunit A, domain 2"/>
    <property type="match status" value="1"/>
</dbReference>
<protein>
    <recommendedName>
        <fullName evidence="9">FAD-binding domain-containing protein</fullName>
    </recommendedName>
</protein>
<dbReference type="PANTHER" id="PTHR43004">
    <property type="entry name" value="TRK SYSTEM POTASSIUM UPTAKE PROTEIN"/>
    <property type="match status" value="1"/>
</dbReference>
<dbReference type="RefSeq" id="XP_062794803.1">
    <property type="nucleotide sequence ID" value="XM_062938752.1"/>
</dbReference>
<keyword evidence="2" id="KW-0285">Flavoprotein</keyword>
<sequence>MTHSSETTLAPVDVLIVGGGPIGCLLGLQLAKFGCQPLVIEKDDKASAPIYGRATTLWPRSLEMYDQLGVLDPLLEVGVISRTGYNFRDGVAAPGGLVFGYGMNKHGDTACNFALHLRQRLTERAFEKVLENHKYPVLHQHELISFSDDGTEEYPMICRVKNVVDGRVYTVRCKYLVGADGGKSLVRKTAGIVFKGERSSSKWIRMDALVKTNMPSPRTLNSVQSDTHGLVLFCPIDDGKTRIGYVFNDDLKKKYGEENITAEVAMQEAQKALAPFSLDFVSLDWFTIYGIGQCFAEKFVQDRVILVGDACHTHSSGSAQGLNTGTHDAVNLAWKLALVLKNLGKAEVLLDSYNEERRSSVQQVIDNDSVIATLISGHLPPRFQGRTENPRDLLTEWFDNAQVQAFTLGLGVAYDTVKTPISRLTDGPPLATVRAGQRGPDATITRMGTYESTRLHRVLHNQGKFHIVVFAGQPSLTQRGLTNFHTETASLDKAFKHSGSELFTYTTISAASGIGAAESLGQQPWGMTWFDSTGAAHNAYGIDTATGAAVILRPDGYIGTVIGLQERGSLVEYFRGFTMC</sequence>
<dbReference type="InterPro" id="IPR012941">
    <property type="entry name" value="Phe_hydrox_C_dim_dom"/>
</dbReference>
<keyword evidence="3" id="KW-0274">FAD</keyword>
<evidence type="ECO:0000256" key="1">
    <source>
        <dbReference type="ARBA" id="ARBA00007801"/>
    </source>
</evidence>
<dbReference type="PRINTS" id="PR00420">
    <property type="entry name" value="RNGMNOXGNASE"/>
</dbReference>
<comment type="similarity">
    <text evidence="1">Belongs to the PheA/TfdB FAD monooxygenase family.</text>
</comment>
<gene>
    <name evidence="7" type="ORF">IL334_007058</name>
</gene>
<dbReference type="PANTHER" id="PTHR43004:SF5">
    <property type="entry name" value="FAD-BINDING DOMAIN-CONTAINING PROTEIN"/>
    <property type="match status" value="1"/>
</dbReference>
<dbReference type="Gene3D" id="3.50.50.60">
    <property type="entry name" value="FAD/NAD(P)-binding domain"/>
    <property type="match status" value="1"/>
</dbReference>
<organism evidence="7 8">
    <name type="scientific">Kwoniella shivajii</name>
    <dbReference type="NCBI Taxonomy" id="564305"/>
    <lineage>
        <taxon>Eukaryota</taxon>
        <taxon>Fungi</taxon>
        <taxon>Dikarya</taxon>
        <taxon>Basidiomycota</taxon>
        <taxon>Agaricomycotina</taxon>
        <taxon>Tremellomycetes</taxon>
        <taxon>Tremellales</taxon>
        <taxon>Cryptococcaceae</taxon>
        <taxon>Kwoniella</taxon>
    </lineage>
</organism>
<dbReference type="GeneID" id="87959188"/>
<dbReference type="InterPro" id="IPR002938">
    <property type="entry name" value="FAD-bd"/>
</dbReference>
<dbReference type="SUPFAM" id="SSF51905">
    <property type="entry name" value="FAD/NAD(P)-binding domain"/>
    <property type="match status" value="1"/>
</dbReference>
<dbReference type="SUPFAM" id="SSF54373">
    <property type="entry name" value="FAD-linked reductases, C-terminal domain"/>
    <property type="match status" value="1"/>
</dbReference>
<evidence type="ECO:0008006" key="9">
    <source>
        <dbReference type="Google" id="ProtNLM"/>
    </source>
</evidence>
<proteinExistence type="inferred from homology"/>
<feature type="domain" description="FAD-binding" evidence="5">
    <location>
        <begin position="12"/>
        <end position="367"/>
    </location>
</feature>
<feature type="domain" description="Phenol hydroxylase-like C-terminal dimerisation" evidence="6">
    <location>
        <begin position="532"/>
        <end position="578"/>
    </location>
</feature>
<evidence type="ECO:0000256" key="2">
    <source>
        <dbReference type="ARBA" id="ARBA00022630"/>
    </source>
</evidence>
<accession>A0ABZ1D9G2</accession>
<keyword evidence="4" id="KW-0560">Oxidoreductase</keyword>
<dbReference type="InterPro" id="IPR050641">
    <property type="entry name" value="RIFMO-like"/>
</dbReference>
<evidence type="ECO:0000313" key="7">
    <source>
        <dbReference type="EMBL" id="WRT70064.1"/>
    </source>
</evidence>
<name>A0ABZ1D9G2_9TREE</name>
<dbReference type="EMBL" id="CP141890">
    <property type="protein sequence ID" value="WRT70064.1"/>
    <property type="molecule type" value="Genomic_DNA"/>
</dbReference>
<evidence type="ECO:0000259" key="5">
    <source>
        <dbReference type="Pfam" id="PF01494"/>
    </source>
</evidence>
<dbReference type="InterPro" id="IPR036188">
    <property type="entry name" value="FAD/NAD-bd_sf"/>
</dbReference>
<dbReference type="Pfam" id="PF07976">
    <property type="entry name" value="Phe_hydrox_dim"/>
    <property type="match status" value="1"/>
</dbReference>